<accession>A0A0Q9YFN0</accession>
<dbReference type="AlphaFoldDB" id="A0A0Q9YFN0"/>
<evidence type="ECO:0000313" key="3">
    <source>
        <dbReference type="Proteomes" id="UP000051494"/>
    </source>
</evidence>
<dbReference type="OrthoDB" id="9757917at2"/>
<protein>
    <submittedName>
        <fullName evidence="1">Uncharacterized protein</fullName>
    </submittedName>
</protein>
<dbReference type="InterPro" id="IPR027417">
    <property type="entry name" value="P-loop_NTPase"/>
</dbReference>
<evidence type="ECO:0000313" key="2">
    <source>
        <dbReference type="EMBL" id="MCS5708931.1"/>
    </source>
</evidence>
<proteinExistence type="predicted"/>
<keyword evidence="3" id="KW-1185">Reference proteome</keyword>
<dbReference type="EMBL" id="LKHV02000001">
    <property type="protein sequence ID" value="MCS5708931.1"/>
    <property type="molecule type" value="Genomic_DNA"/>
</dbReference>
<sequence>MQAGSHEEDCEILTDKKDSLDLLQYWQMFAWREPFKQLPLNQNAIPKHHILSQEAFKKGACADFPDGDYWVAPFWQDKEEIWLPIWLPIRVLDKQIVLRSSPSLPWIPSSLFLPSSKIYLRPQALYDDFLKHECVNKEGGYCFKTVEAFLKASMKLLKNLLNTEISSLLKTIDPVSQDSWIIISHADLDGNFENITRLKEENILLKQYCQLDNDFSKEPISQENYLNIAHFHQAHIPNTKIHSADYYYTLLGLLSLKKGMMQAVVAPKGVPFDAFMHDYVANIFSLHALSKSSRPTIALLSNDQIVEPMTHLLAMDDMNTIEAFLEKCTQYFNIAEINTLDIAQEYIYSKITKTYEVILKTISLSRNYYILREKNEKEYGEVNAFLEQLMNEDENIDEKRSLYIEIQNQWHEKLKSQTFVQRCVGWLSFVKQHRRKKASEYLQKALSNEPIHSPYEQQLVEKIRQLKVIQAKNDQRRIQAVEFLNQYQKAEQLWHKWISDLGYADECHSLSMNTLNFALQNLRTTMWQLTVLYWQGQALQSTSEFKPNTDAIEYLLIQDAEQLSAVSVLPALSRAQRAIFFGDPLGQLNAGVISAQEDEFVLENIYQASDALLEKMQILGLNISYGSAFDVAANNSKYHCGRASSRKACLQLGEISEKNKTIFDYWNEKYFKNTMMLANRSQAIDKDIPVAFIDISRQKKKAIAQNQHSNPEEAYAIEALFKRYPEITKQCVVITPFYKQYQLLSLVLSSFPVTVCHFSNMPSYMSEYVIFSPVYQMKDSRPFVFDEGRGYFYKLLTLVQKKLWIVGDKRIFQKHMHSASGDFAKWIAAQPQEEISEAHSLESNFVI</sequence>
<gene>
    <name evidence="1" type="ORF">CC99x_00846</name>
    <name evidence="2" type="ORF">CC99x_008460</name>
</gene>
<dbReference type="Proteomes" id="UP000051494">
    <property type="component" value="Unassembled WGS sequence"/>
</dbReference>
<name>A0A0Q9YFN0_9GAMM</name>
<dbReference type="RefSeq" id="WP_057623976.1">
    <property type="nucleotide sequence ID" value="NZ_LKHV02000001.1"/>
</dbReference>
<dbReference type="Gene3D" id="3.40.50.300">
    <property type="entry name" value="P-loop containing nucleotide triphosphate hydrolases"/>
    <property type="match status" value="1"/>
</dbReference>
<comment type="caution">
    <text evidence="1">The sequence shown here is derived from an EMBL/GenBank/DDBJ whole genome shotgun (WGS) entry which is preliminary data.</text>
</comment>
<organism evidence="1">
    <name type="scientific">Candidatus Berkiella cookevillensis</name>
    <dbReference type="NCBI Taxonomy" id="437022"/>
    <lineage>
        <taxon>Bacteria</taxon>
        <taxon>Pseudomonadati</taxon>
        <taxon>Pseudomonadota</taxon>
        <taxon>Gammaproteobacteria</taxon>
        <taxon>Candidatus Berkiellales</taxon>
        <taxon>Candidatus Berkiellaceae</taxon>
        <taxon>Candidatus Berkiella</taxon>
    </lineage>
</organism>
<reference evidence="1" key="1">
    <citation type="submission" date="2015-09" db="EMBL/GenBank/DDBJ databases">
        <title>Draft Genome Sequences of Two Novel Amoeba-resistant Intranuclear Bacteria, Candidatus Berkiella cookevillensis and Candidatus Berkiella aquae.</title>
        <authorList>
            <person name="Mehari Y.T."/>
            <person name="Arivett B.A."/>
            <person name="Farone A.L."/>
            <person name="Gunderson J.H."/>
            <person name="Farone M.B."/>
        </authorList>
    </citation>
    <scope>NUCLEOTIDE SEQUENCE [LARGE SCALE GENOMIC DNA]</scope>
    <source>
        <strain evidence="1">CC99</strain>
    </source>
</reference>
<dbReference type="EMBL" id="LKHV01000003">
    <property type="protein sequence ID" value="KRG19317.1"/>
    <property type="molecule type" value="Genomic_DNA"/>
</dbReference>
<reference evidence="2" key="2">
    <citation type="journal article" date="2016" name="Genome Announc.">
        <title>Draft Genome Sequences of Two Novel Amoeba-Resistant Intranuclear Bacteria, 'Candidatus Berkiella cookevillensis' and 'Candidatus Berkiella aquae'.</title>
        <authorList>
            <person name="Mehari Y.T."/>
            <person name="Arivett B.A."/>
            <person name="Farone A.L."/>
            <person name="Gunderson J.H."/>
            <person name="Farone M.B."/>
        </authorList>
    </citation>
    <scope>NUCLEOTIDE SEQUENCE</scope>
    <source>
        <strain evidence="2">CC99</strain>
    </source>
</reference>
<reference evidence="2" key="3">
    <citation type="submission" date="2021-06" db="EMBL/GenBank/DDBJ databases">
        <title>Genomic Description and Analysis of Intracellular Bacteria, Candidatus Berkiella cookevillensis and Candidatus Berkiella aquae.</title>
        <authorList>
            <person name="Kidane D.T."/>
            <person name="Mehari Y.T."/>
            <person name="Rice F.C."/>
            <person name="Arivett B.A."/>
            <person name="Farone A.L."/>
            <person name="Berk S.G."/>
            <person name="Farone M.B."/>
        </authorList>
    </citation>
    <scope>NUCLEOTIDE SEQUENCE</scope>
    <source>
        <strain evidence="2">CC99</strain>
    </source>
</reference>
<dbReference type="STRING" id="437022.CC99x_00846"/>
<evidence type="ECO:0000313" key="1">
    <source>
        <dbReference type="EMBL" id="KRG19317.1"/>
    </source>
</evidence>